<comment type="catalytic activity">
    <reaction evidence="9 10">
        <text>Release of signal peptides from bacterial membrane prolipoproteins. Hydrolyzes -Xaa-Yaa-Zaa-|-(S,diacylglyceryl)Cys-, in which Xaa is hydrophobic (preferably Leu), and Yaa (Ala or Ser) and Zaa (Gly or Ala) have small, neutral side chains.</text>
        <dbReference type="EC" id="3.4.23.36"/>
    </reaction>
</comment>
<evidence type="ECO:0000256" key="2">
    <source>
        <dbReference type="ARBA" id="ARBA00022475"/>
    </source>
</evidence>
<sequence length="182" mass="19916">MPETPHNMARANQRRFGALSSSSPGAGLAVWLGLAVVVILLDQFTKVLILGNFQLGDSKFVTSFFNVVRVHNTGAAFSFLAGASGWQRWFFVVLGIVASGFIVWMLRRYPKQTLFCFSVSMILGGALGNVIDRLMHGYVVDFIQVHYDGRAFPSFNLADSAITLGAICLVLDEIRRVARGNG</sequence>
<proteinExistence type="inferred from homology"/>
<dbReference type="HAMAP" id="MF_00161">
    <property type="entry name" value="LspA"/>
    <property type="match status" value="1"/>
</dbReference>
<comment type="function">
    <text evidence="9 10">This protein specifically catalyzes the removal of signal peptides from prolipoproteins.</text>
</comment>
<dbReference type="InterPro" id="IPR001872">
    <property type="entry name" value="Peptidase_A8"/>
</dbReference>
<dbReference type="PRINTS" id="PR00781">
    <property type="entry name" value="LIPOSIGPTASE"/>
</dbReference>
<dbReference type="EMBL" id="BAAAEW010000002">
    <property type="protein sequence ID" value="GAA0740409.1"/>
    <property type="molecule type" value="Genomic_DNA"/>
</dbReference>
<dbReference type="PANTHER" id="PTHR33695:SF1">
    <property type="entry name" value="LIPOPROTEIN SIGNAL PEPTIDASE"/>
    <property type="match status" value="1"/>
</dbReference>
<comment type="subcellular location">
    <subcellularLocation>
        <location evidence="9">Cell membrane</location>
        <topology evidence="9">Multi-pass membrane protein</topology>
    </subcellularLocation>
</comment>
<comment type="pathway">
    <text evidence="9">Protein modification; lipoprotein biosynthesis (signal peptide cleavage).</text>
</comment>
<accession>A0ABN1JI99</accession>
<dbReference type="PROSITE" id="PS00855">
    <property type="entry name" value="SPASE_II"/>
    <property type="match status" value="1"/>
</dbReference>
<comment type="caution">
    <text evidence="12">The sequence shown here is derived from an EMBL/GenBank/DDBJ whole genome shotgun (WGS) entry which is preliminary data.</text>
</comment>
<gene>
    <name evidence="9 12" type="primary">lspA</name>
    <name evidence="12" type="ORF">GCM10009107_02040</name>
</gene>
<keyword evidence="7 9" id="KW-1133">Transmembrane helix</keyword>
<feature type="active site" evidence="9">
    <location>
        <position position="159"/>
    </location>
</feature>
<feature type="active site" evidence="9">
    <location>
        <position position="141"/>
    </location>
</feature>
<feature type="transmembrane region" description="Helical" evidence="9">
    <location>
        <begin position="86"/>
        <end position="106"/>
    </location>
</feature>
<feature type="transmembrane region" description="Helical" evidence="9">
    <location>
        <begin position="113"/>
        <end position="131"/>
    </location>
</feature>
<keyword evidence="6 9" id="KW-0378">Hydrolase</keyword>
<comment type="similarity">
    <text evidence="1 9 11">Belongs to the peptidase A8 family.</text>
</comment>
<evidence type="ECO:0000256" key="8">
    <source>
        <dbReference type="ARBA" id="ARBA00023136"/>
    </source>
</evidence>
<evidence type="ECO:0000256" key="9">
    <source>
        <dbReference type="HAMAP-Rule" id="MF_00161"/>
    </source>
</evidence>
<feature type="transmembrane region" description="Helical" evidence="9">
    <location>
        <begin position="151"/>
        <end position="171"/>
    </location>
</feature>
<evidence type="ECO:0000256" key="11">
    <source>
        <dbReference type="RuleBase" id="RU004181"/>
    </source>
</evidence>
<evidence type="ECO:0000256" key="7">
    <source>
        <dbReference type="ARBA" id="ARBA00022989"/>
    </source>
</evidence>
<evidence type="ECO:0000313" key="13">
    <source>
        <dbReference type="Proteomes" id="UP001500279"/>
    </source>
</evidence>
<keyword evidence="4 9" id="KW-0812">Transmembrane</keyword>
<dbReference type="NCBIfam" id="TIGR00077">
    <property type="entry name" value="lspA"/>
    <property type="match status" value="1"/>
</dbReference>
<protein>
    <recommendedName>
        <fullName evidence="9">Lipoprotein signal peptidase</fullName>
        <ecNumber evidence="9">3.4.23.36</ecNumber>
    </recommendedName>
    <alternativeName>
        <fullName evidence="9">Prolipoprotein signal peptidase</fullName>
    </alternativeName>
    <alternativeName>
        <fullName evidence="9">Signal peptidase II</fullName>
        <shortName evidence="9">SPase II</shortName>
    </alternativeName>
</protein>
<feature type="transmembrane region" description="Helical" evidence="9">
    <location>
        <begin position="21"/>
        <end position="41"/>
    </location>
</feature>
<keyword evidence="13" id="KW-1185">Reference proteome</keyword>
<name>A0ABN1JI99_9BURK</name>
<organism evidence="12 13">
    <name type="scientific">Ideonella azotifigens</name>
    <dbReference type="NCBI Taxonomy" id="513160"/>
    <lineage>
        <taxon>Bacteria</taxon>
        <taxon>Pseudomonadati</taxon>
        <taxon>Pseudomonadota</taxon>
        <taxon>Betaproteobacteria</taxon>
        <taxon>Burkholderiales</taxon>
        <taxon>Sphaerotilaceae</taxon>
        <taxon>Ideonella</taxon>
    </lineage>
</organism>
<evidence type="ECO:0000256" key="1">
    <source>
        <dbReference type="ARBA" id="ARBA00006139"/>
    </source>
</evidence>
<dbReference type="EC" id="3.4.23.36" evidence="9"/>
<dbReference type="Pfam" id="PF01252">
    <property type="entry name" value="Peptidase_A8"/>
    <property type="match status" value="1"/>
</dbReference>
<evidence type="ECO:0000256" key="6">
    <source>
        <dbReference type="ARBA" id="ARBA00022801"/>
    </source>
</evidence>
<evidence type="ECO:0000256" key="10">
    <source>
        <dbReference type="RuleBase" id="RU000594"/>
    </source>
</evidence>
<evidence type="ECO:0000256" key="3">
    <source>
        <dbReference type="ARBA" id="ARBA00022670"/>
    </source>
</evidence>
<keyword evidence="3 9" id="KW-0645">Protease</keyword>
<keyword evidence="2 9" id="KW-1003">Cell membrane</keyword>
<evidence type="ECO:0000256" key="4">
    <source>
        <dbReference type="ARBA" id="ARBA00022692"/>
    </source>
</evidence>
<evidence type="ECO:0000256" key="5">
    <source>
        <dbReference type="ARBA" id="ARBA00022750"/>
    </source>
</evidence>
<reference evidence="12 13" key="1">
    <citation type="journal article" date="2019" name="Int. J. Syst. Evol. Microbiol.">
        <title>The Global Catalogue of Microorganisms (GCM) 10K type strain sequencing project: providing services to taxonomists for standard genome sequencing and annotation.</title>
        <authorList>
            <consortium name="The Broad Institute Genomics Platform"/>
            <consortium name="The Broad Institute Genome Sequencing Center for Infectious Disease"/>
            <person name="Wu L."/>
            <person name="Ma J."/>
        </authorList>
    </citation>
    <scope>NUCLEOTIDE SEQUENCE [LARGE SCALE GENOMIC DNA]</scope>
    <source>
        <strain evidence="12 13">JCM 15503</strain>
    </source>
</reference>
<dbReference type="PANTHER" id="PTHR33695">
    <property type="entry name" value="LIPOPROTEIN SIGNAL PEPTIDASE"/>
    <property type="match status" value="1"/>
</dbReference>
<keyword evidence="5 9" id="KW-0064">Aspartyl protease</keyword>
<dbReference type="Proteomes" id="UP001500279">
    <property type="component" value="Unassembled WGS sequence"/>
</dbReference>
<keyword evidence="8 9" id="KW-0472">Membrane</keyword>
<evidence type="ECO:0000313" key="12">
    <source>
        <dbReference type="EMBL" id="GAA0740409.1"/>
    </source>
</evidence>